<reference evidence="2" key="1">
    <citation type="journal article" date="2019" name="Environ. Microbiol.">
        <title>Fungal ecological strategies reflected in gene transcription - a case study of two litter decomposers.</title>
        <authorList>
            <person name="Barbi F."/>
            <person name="Kohler A."/>
            <person name="Barry K."/>
            <person name="Baskaran P."/>
            <person name="Daum C."/>
            <person name="Fauchery L."/>
            <person name="Ihrmark K."/>
            <person name="Kuo A."/>
            <person name="LaButti K."/>
            <person name="Lipzen A."/>
            <person name="Morin E."/>
            <person name="Grigoriev I.V."/>
            <person name="Henrissat B."/>
            <person name="Lindahl B."/>
            <person name="Martin F."/>
        </authorList>
    </citation>
    <scope>NUCLEOTIDE SEQUENCE</scope>
    <source>
        <strain evidence="2">JB14</strain>
    </source>
</reference>
<evidence type="ECO:0000256" key="1">
    <source>
        <dbReference type="SAM" id="MobiDB-lite"/>
    </source>
</evidence>
<protein>
    <submittedName>
        <fullName evidence="2">Uncharacterized protein</fullName>
    </submittedName>
</protein>
<name>A0A6A4I279_9AGAR</name>
<dbReference type="AlphaFoldDB" id="A0A6A4I279"/>
<proteinExistence type="predicted"/>
<feature type="region of interest" description="Disordered" evidence="1">
    <location>
        <begin position="190"/>
        <end position="260"/>
    </location>
</feature>
<sequence length="260" mass="28601">MAPRHYVVLGPKNLAAPYKVPALYTSMQFKAGGYAVPPLPIHIECPDYTFASFVFEHLQPFFSVRSNWIPVPRVLVENFISTPGFKEVADAVEQQDELIWAVKHGARPGLFLDTAEAIASVDNSKTNSDSQLFQEVFAFCSFTEAIKCQMLNNIPRTAVYTYNPLTQPESSTALHRSLLEEVVKAKVPEEHAPNPVPSDPETPQLPSSHQHPSAPSTPRRPAPVTHTQGTPGSYHILFSPNIELRINSPNPESPSPASPA</sequence>
<accession>A0A6A4I279</accession>
<evidence type="ECO:0000313" key="3">
    <source>
        <dbReference type="Proteomes" id="UP000799118"/>
    </source>
</evidence>
<evidence type="ECO:0000313" key="2">
    <source>
        <dbReference type="EMBL" id="KAE9403528.1"/>
    </source>
</evidence>
<feature type="compositionally biased region" description="Pro residues" evidence="1">
    <location>
        <begin position="251"/>
        <end position="260"/>
    </location>
</feature>
<dbReference type="Proteomes" id="UP000799118">
    <property type="component" value="Unassembled WGS sequence"/>
</dbReference>
<gene>
    <name evidence="2" type="ORF">BT96DRAFT_990189</name>
</gene>
<dbReference type="OrthoDB" id="3063120at2759"/>
<organism evidence="2 3">
    <name type="scientific">Gymnopus androsaceus JB14</name>
    <dbReference type="NCBI Taxonomy" id="1447944"/>
    <lineage>
        <taxon>Eukaryota</taxon>
        <taxon>Fungi</taxon>
        <taxon>Dikarya</taxon>
        <taxon>Basidiomycota</taxon>
        <taxon>Agaricomycotina</taxon>
        <taxon>Agaricomycetes</taxon>
        <taxon>Agaricomycetidae</taxon>
        <taxon>Agaricales</taxon>
        <taxon>Marasmiineae</taxon>
        <taxon>Omphalotaceae</taxon>
        <taxon>Gymnopus</taxon>
    </lineage>
</organism>
<keyword evidence="3" id="KW-1185">Reference proteome</keyword>
<dbReference type="EMBL" id="ML769424">
    <property type="protein sequence ID" value="KAE9403528.1"/>
    <property type="molecule type" value="Genomic_DNA"/>
</dbReference>
<feature type="compositionally biased region" description="Low complexity" evidence="1">
    <location>
        <begin position="212"/>
        <end position="225"/>
    </location>
</feature>